<dbReference type="Gene3D" id="2.40.10.10">
    <property type="entry name" value="Trypsin-like serine proteases"/>
    <property type="match status" value="1"/>
</dbReference>
<dbReference type="Proteomes" id="UP000183376">
    <property type="component" value="Chromosome I"/>
</dbReference>
<sequence>MRTTTVLPGLLALAALVLAVPFTRGGKEFVASLRSAATGAHLCDATAVSPEWLVTSAHCLESREPAQLTVRISARHGSGGATLGVRERITHPDHDIALVRLSVPVSMNSAIPAAANPYRDWITHHLSKEL</sequence>
<gene>
    <name evidence="3" type="ORF">SAMN04489726_6014</name>
</gene>
<evidence type="ECO:0000259" key="2">
    <source>
        <dbReference type="PROSITE" id="PS50240"/>
    </source>
</evidence>
<dbReference type="OrthoDB" id="9815928at2"/>
<dbReference type="eggNOG" id="COG5640">
    <property type="taxonomic scope" value="Bacteria"/>
</dbReference>
<evidence type="ECO:0000313" key="4">
    <source>
        <dbReference type="Proteomes" id="UP000183376"/>
    </source>
</evidence>
<keyword evidence="4" id="KW-1185">Reference proteome</keyword>
<dbReference type="InterPro" id="IPR001254">
    <property type="entry name" value="Trypsin_dom"/>
</dbReference>
<proteinExistence type="predicted"/>
<keyword evidence="1" id="KW-1015">Disulfide bond</keyword>
<evidence type="ECO:0000313" key="3">
    <source>
        <dbReference type="EMBL" id="SDN31555.1"/>
    </source>
</evidence>
<dbReference type="InterPro" id="IPR043504">
    <property type="entry name" value="Peptidase_S1_PA_chymotrypsin"/>
</dbReference>
<reference evidence="3 4" key="1">
    <citation type="submission" date="2016-10" db="EMBL/GenBank/DDBJ databases">
        <authorList>
            <person name="de Groot N.N."/>
        </authorList>
    </citation>
    <scope>NUCLEOTIDE SEQUENCE [LARGE SCALE GENOMIC DNA]</scope>
    <source>
        <strain evidence="3 4">DSM 44149</strain>
    </source>
</reference>
<dbReference type="STRING" id="211114.SAMN04489726_6014"/>
<feature type="domain" description="Peptidase S1" evidence="2">
    <location>
        <begin position="6"/>
        <end position="121"/>
    </location>
</feature>
<dbReference type="SUPFAM" id="SSF50494">
    <property type="entry name" value="Trypsin-like serine proteases"/>
    <property type="match status" value="1"/>
</dbReference>
<organism evidence="3 4">
    <name type="scientific">Allokutzneria albata</name>
    <name type="common">Kibdelosporangium albatum</name>
    <dbReference type="NCBI Taxonomy" id="211114"/>
    <lineage>
        <taxon>Bacteria</taxon>
        <taxon>Bacillati</taxon>
        <taxon>Actinomycetota</taxon>
        <taxon>Actinomycetes</taxon>
        <taxon>Pseudonocardiales</taxon>
        <taxon>Pseudonocardiaceae</taxon>
        <taxon>Allokutzneria</taxon>
    </lineage>
</organism>
<dbReference type="PANTHER" id="PTHR24252:SF7">
    <property type="entry name" value="HYALIN"/>
    <property type="match status" value="1"/>
</dbReference>
<dbReference type="RefSeq" id="WP_030428118.1">
    <property type="nucleotide sequence ID" value="NZ_JOEF01000003.1"/>
</dbReference>
<accession>A0A1H0ADJ8</accession>
<dbReference type="AlphaFoldDB" id="A0A1H0ADJ8"/>
<dbReference type="GO" id="GO:0004252">
    <property type="term" value="F:serine-type endopeptidase activity"/>
    <property type="evidence" value="ECO:0007669"/>
    <property type="project" value="InterPro"/>
</dbReference>
<dbReference type="InterPro" id="IPR001314">
    <property type="entry name" value="Peptidase_S1A"/>
</dbReference>
<dbReference type="InterPro" id="IPR009003">
    <property type="entry name" value="Peptidase_S1_PA"/>
</dbReference>
<protein>
    <submittedName>
        <fullName evidence="3">Trypsin</fullName>
    </submittedName>
</protein>
<name>A0A1H0ADJ8_ALLAB</name>
<dbReference type="GO" id="GO:0006508">
    <property type="term" value="P:proteolysis"/>
    <property type="evidence" value="ECO:0007669"/>
    <property type="project" value="InterPro"/>
</dbReference>
<dbReference type="EMBL" id="LT629701">
    <property type="protein sequence ID" value="SDN31555.1"/>
    <property type="molecule type" value="Genomic_DNA"/>
</dbReference>
<dbReference type="PRINTS" id="PR00722">
    <property type="entry name" value="CHYMOTRYPSIN"/>
</dbReference>
<evidence type="ECO:0000256" key="1">
    <source>
        <dbReference type="ARBA" id="ARBA00023157"/>
    </source>
</evidence>
<dbReference type="PROSITE" id="PS50240">
    <property type="entry name" value="TRYPSIN_DOM"/>
    <property type="match status" value="1"/>
</dbReference>
<dbReference type="PANTHER" id="PTHR24252">
    <property type="entry name" value="ACROSIN-RELATED"/>
    <property type="match status" value="1"/>
</dbReference>
<dbReference type="Pfam" id="PF00089">
    <property type="entry name" value="Trypsin"/>
    <property type="match status" value="1"/>
</dbReference>